<dbReference type="GeneID" id="136074577"/>
<evidence type="ECO:0000256" key="6">
    <source>
        <dbReference type="ARBA" id="ARBA00023043"/>
    </source>
</evidence>
<evidence type="ECO:0000256" key="5">
    <source>
        <dbReference type="ARBA" id="ARBA00022833"/>
    </source>
</evidence>
<dbReference type="Pfam" id="PF13287">
    <property type="entry name" value="Fn3_assoc"/>
    <property type="match status" value="1"/>
</dbReference>
<evidence type="ECO:0000256" key="8">
    <source>
        <dbReference type="SAM" id="MobiDB-lite"/>
    </source>
</evidence>
<dbReference type="Gene3D" id="1.25.40.20">
    <property type="entry name" value="Ankyrin repeat-containing domain"/>
    <property type="match status" value="1"/>
</dbReference>
<keyword evidence="7" id="KW-0966">Cell projection</keyword>
<organism evidence="10 11">
    <name type="scientific">Hydra vulgaris</name>
    <name type="common">Hydra</name>
    <name type="synonym">Hydra attenuata</name>
    <dbReference type="NCBI Taxonomy" id="6087"/>
    <lineage>
        <taxon>Eukaryota</taxon>
        <taxon>Metazoa</taxon>
        <taxon>Cnidaria</taxon>
        <taxon>Hydrozoa</taxon>
        <taxon>Hydroidolina</taxon>
        <taxon>Anthoathecata</taxon>
        <taxon>Aplanulata</taxon>
        <taxon>Hydridae</taxon>
        <taxon>Hydra</taxon>
    </lineage>
</organism>
<keyword evidence="4" id="KW-0863">Zinc-finger</keyword>
<evidence type="ECO:0000313" key="10">
    <source>
        <dbReference type="Proteomes" id="UP001652625"/>
    </source>
</evidence>
<evidence type="ECO:0000256" key="1">
    <source>
        <dbReference type="ARBA" id="ARBA00004138"/>
    </source>
</evidence>
<feature type="region of interest" description="Disordered" evidence="8">
    <location>
        <begin position="729"/>
        <end position="765"/>
    </location>
</feature>
<name>A0ABM4B2H0_HYDVU</name>
<proteinExistence type="predicted"/>
<evidence type="ECO:0000256" key="3">
    <source>
        <dbReference type="ARBA" id="ARBA00022737"/>
    </source>
</evidence>
<gene>
    <name evidence="11" type="primary">LOC136074577</name>
</gene>
<dbReference type="RefSeq" id="XP_065642985.1">
    <property type="nucleotide sequence ID" value="XM_065786913.1"/>
</dbReference>
<comment type="subcellular location">
    <subcellularLocation>
        <location evidence="1">Cell projection</location>
        <location evidence="1">Cilium</location>
    </subcellularLocation>
</comment>
<dbReference type="InterPro" id="IPR052481">
    <property type="entry name" value="DZAN1"/>
</dbReference>
<sequence>MAAGLIPVPTIIPLIAKSKLVNGARKGIIDTSTPVELHSSMLDCILFYTLDGTKPDPLKKIGHVSTYQYQKPFTLPPGKQTLKAIAVLKDGSRESSVNTKVFQVAACNEESEVNELTKTTWKVQDDEKIDPSQKLFKKVIKQNPDKKKEKNSECLVSDIIQKVLISSDAVSPENISNEVLSSDLKSTSQLVNVQDLMDCFQCGKRRSDLFARFCIGCSSFLPPIPGIFNKKFKVSEFCGICGTTIDSDSKFCNNCGVSLIPSDITKLSEKNHLGKLPRKKTIICISCGSTNNKNNHKCIVCDQKLDKENSPKTSIASQTQLVCCTLCQKVNNFDAKFCNACNTPLNKAIKKTLNSNSENNSDHCSKCSADIPYGSRFCNICGENVPSHAKVSTQSTVICTNCKATNSVQAKECVVCDESLNAPEETEKAPKPPEYEFVICPLCKRINSADARYCDWCGAKPHTNSFTVRCDNCFNLTDAYETNCTSCKNPITTPIRKSFDDKIKNGDIKIKGNSESNAGIITTIHTADNSNNWCDIPVEKILKKKIRTTFTQAGKGLLKDVKISKSRGVVAPEAERDSRMGFSLFYLNMGLLANFNFFYILKKFQNHLKYLYPAYIGLLIKIPHGLFRVTTPLSKSAEKTSPGNGYWRQQLDHIIQQLKVYTQNNIAFRDSFKNFVLSSLHSANVKQNNEDETLSFELTFGFKDEKDNKNKSNIKEDSSVQTLKNAIAGSSKEKLHSQSPQKSSPRPSRPSSAKMKSTLDPQEKKLTKKLIDAERTAVKLGKLSPASLSALKLITSSNDADETKFEELIRSVNFDPNSVDESDIPLLKLCVLNKKFNLIQFLIDAGANIDQLSGPKENSALHESVSMGISGQESVEILLLNKASPDLKNKKGKTPYDIAVESGIDGLISKFTKYTSNNLLKDIIKI</sequence>
<evidence type="ECO:0000313" key="11">
    <source>
        <dbReference type="RefSeq" id="XP_065642985.1"/>
    </source>
</evidence>
<protein>
    <submittedName>
        <fullName evidence="11">Double zinc ribbon and ankyrin repeat-containing protein 1-like</fullName>
    </submittedName>
</protein>
<dbReference type="InterPro" id="IPR026876">
    <property type="entry name" value="Fn3_assoc_repeat"/>
</dbReference>
<keyword evidence="10" id="KW-1185">Reference proteome</keyword>
<dbReference type="Proteomes" id="UP001652625">
    <property type="component" value="Chromosome 01"/>
</dbReference>
<reference evidence="11" key="2">
    <citation type="submission" date="2025-08" db="UniProtKB">
        <authorList>
            <consortium name="RefSeq"/>
        </authorList>
    </citation>
    <scope>IDENTIFICATION</scope>
</reference>
<keyword evidence="3" id="KW-0677">Repeat</keyword>
<dbReference type="SUPFAM" id="SSF48403">
    <property type="entry name" value="Ankyrin repeat"/>
    <property type="match status" value="1"/>
</dbReference>
<accession>A0ABM4B2H0</accession>
<dbReference type="InterPro" id="IPR036770">
    <property type="entry name" value="Ankyrin_rpt-contain_sf"/>
</dbReference>
<reference evidence="10" key="1">
    <citation type="submission" date="2025-05" db="UniProtKB">
        <authorList>
            <consortium name="RefSeq"/>
        </authorList>
    </citation>
    <scope>NUCLEOTIDE SEQUENCE [LARGE SCALE GENOMIC DNA]</scope>
</reference>
<keyword evidence="5" id="KW-0862">Zinc</keyword>
<evidence type="ECO:0000256" key="7">
    <source>
        <dbReference type="ARBA" id="ARBA00023273"/>
    </source>
</evidence>
<feature type="domain" description="DZANK-type" evidence="9">
    <location>
        <begin position="324"/>
        <end position="382"/>
    </location>
</feature>
<dbReference type="PANTHER" id="PTHR16058">
    <property type="entry name" value="DOUBLE ZINC RIBBON AND ANKYRIN REPEAT-CONTAINING PROTEIN 1"/>
    <property type="match status" value="1"/>
</dbReference>
<feature type="compositionally biased region" description="Low complexity" evidence="8">
    <location>
        <begin position="737"/>
        <end position="752"/>
    </location>
</feature>
<evidence type="ECO:0000256" key="2">
    <source>
        <dbReference type="ARBA" id="ARBA00022723"/>
    </source>
</evidence>
<evidence type="ECO:0000256" key="4">
    <source>
        <dbReference type="ARBA" id="ARBA00022771"/>
    </source>
</evidence>
<keyword evidence="6" id="KW-0040">ANK repeat</keyword>
<dbReference type="Pfam" id="PF12773">
    <property type="entry name" value="DZR"/>
    <property type="match status" value="1"/>
</dbReference>
<keyword evidence="2" id="KW-0479">Metal-binding</keyword>
<dbReference type="PANTHER" id="PTHR16058:SF4">
    <property type="entry name" value="DOUBLE ZINC RIBBON AND ANKYRIN REPEAT-CONTAINING PROTEIN 1"/>
    <property type="match status" value="1"/>
</dbReference>
<evidence type="ECO:0000259" key="9">
    <source>
        <dbReference type="Pfam" id="PF12773"/>
    </source>
</evidence>
<dbReference type="InterPro" id="IPR025874">
    <property type="entry name" value="DZR"/>
</dbReference>